<evidence type="ECO:0000256" key="3">
    <source>
        <dbReference type="ARBA" id="ARBA00022741"/>
    </source>
</evidence>
<dbReference type="AlphaFoldDB" id="A0A6J4R2D3"/>
<dbReference type="GO" id="GO:0005524">
    <property type="term" value="F:ATP binding"/>
    <property type="evidence" value="ECO:0007669"/>
    <property type="project" value="UniProtKB-KW"/>
</dbReference>
<dbReference type="InterPro" id="IPR027417">
    <property type="entry name" value="P-loop_NTPase"/>
</dbReference>
<keyword evidence="5" id="KW-0046">Antibiotic resistance</keyword>
<evidence type="ECO:0000259" key="6">
    <source>
        <dbReference type="PROSITE" id="PS50893"/>
    </source>
</evidence>
<dbReference type="SUPFAM" id="SSF52540">
    <property type="entry name" value="P-loop containing nucleoside triphosphate hydrolases"/>
    <property type="match status" value="1"/>
</dbReference>
<dbReference type="GO" id="GO:0005886">
    <property type="term" value="C:plasma membrane"/>
    <property type="evidence" value="ECO:0007669"/>
    <property type="project" value="UniProtKB-SubCell"/>
</dbReference>
<protein>
    <submittedName>
        <fullName evidence="7">Efflux ABC transporter, ATP-binding protein</fullName>
    </submittedName>
</protein>
<dbReference type="Gene3D" id="3.40.50.300">
    <property type="entry name" value="P-loop containing nucleotide triphosphate hydrolases"/>
    <property type="match status" value="1"/>
</dbReference>
<dbReference type="InterPro" id="IPR050763">
    <property type="entry name" value="ABC_transporter_ATP-binding"/>
</dbReference>
<evidence type="ECO:0000256" key="4">
    <source>
        <dbReference type="ARBA" id="ARBA00022840"/>
    </source>
</evidence>
<organism evidence="7">
    <name type="scientific">uncultured Rubrobacteraceae bacterium</name>
    <dbReference type="NCBI Taxonomy" id="349277"/>
    <lineage>
        <taxon>Bacteria</taxon>
        <taxon>Bacillati</taxon>
        <taxon>Actinomycetota</taxon>
        <taxon>Rubrobacteria</taxon>
        <taxon>Rubrobacterales</taxon>
        <taxon>Rubrobacteraceae</taxon>
        <taxon>environmental samples</taxon>
    </lineage>
</organism>
<dbReference type="SMART" id="SM00382">
    <property type="entry name" value="AAA"/>
    <property type="match status" value="1"/>
</dbReference>
<evidence type="ECO:0000313" key="7">
    <source>
        <dbReference type="EMBL" id="CAA9460669.1"/>
    </source>
</evidence>
<dbReference type="PANTHER" id="PTHR42711:SF10">
    <property type="entry name" value="ABC TRANSPORTER ATP-BINDING PROTEIN"/>
    <property type="match status" value="1"/>
</dbReference>
<feature type="domain" description="ABC transporter" evidence="6">
    <location>
        <begin position="5"/>
        <end position="234"/>
    </location>
</feature>
<dbReference type="Pfam" id="PF00005">
    <property type="entry name" value="ABC_tran"/>
    <property type="match status" value="1"/>
</dbReference>
<reference evidence="7" key="1">
    <citation type="submission" date="2020-02" db="EMBL/GenBank/DDBJ databases">
        <authorList>
            <person name="Meier V. D."/>
        </authorList>
    </citation>
    <scope>NUCLEOTIDE SEQUENCE</scope>
    <source>
        <strain evidence="7">AVDCRST_MAG14</strain>
    </source>
</reference>
<dbReference type="InterPro" id="IPR017871">
    <property type="entry name" value="ABC_transporter-like_CS"/>
</dbReference>
<dbReference type="InterPro" id="IPR003439">
    <property type="entry name" value="ABC_transporter-like_ATP-bd"/>
</dbReference>
<keyword evidence="4 7" id="KW-0067">ATP-binding</keyword>
<dbReference type="GO" id="GO:0016887">
    <property type="term" value="F:ATP hydrolysis activity"/>
    <property type="evidence" value="ECO:0007669"/>
    <property type="project" value="InterPro"/>
</dbReference>
<evidence type="ECO:0000256" key="1">
    <source>
        <dbReference type="ARBA" id="ARBA00004202"/>
    </source>
</evidence>
<evidence type="ECO:0000256" key="2">
    <source>
        <dbReference type="ARBA" id="ARBA00022448"/>
    </source>
</evidence>
<proteinExistence type="predicted"/>
<name>A0A6J4R2D3_9ACTN</name>
<evidence type="ECO:0000256" key="5">
    <source>
        <dbReference type="ARBA" id="ARBA00023251"/>
    </source>
</evidence>
<dbReference type="EMBL" id="CADCVG010000097">
    <property type="protein sequence ID" value="CAA9460669.1"/>
    <property type="molecule type" value="Genomic_DNA"/>
</dbReference>
<sequence length="308" mass="34076">MQPIISVSNLSKTYASGFQALKNINLEICRGEIFALLGPNGAGKTTLISIICGIVNPTEGVVLADGHDIVTEYRAARSMIGLVPQELTTDAFETVWDTVTFSRGLFGKPANPGHIEKVLKDLSLWDRKDSKIMTLSGGMKRRVMIAKALSHEPQILFLDEPTAGVDVELRRDMWETVRSLRETGVTIILTTHYIYEAEEMADRIGVISDGDLIVVEDKAELMRKLGKKQLTLQLHDKLAGIPDKLARYGLELTPDGSELIYTYDTQTERTGIAALLADLTATGIKFKDLQTKQSSLEDIFVGLVKERR</sequence>
<dbReference type="CDD" id="cd03263">
    <property type="entry name" value="ABC_subfamily_A"/>
    <property type="match status" value="1"/>
</dbReference>
<dbReference type="PROSITE" id="PS50893">
    <property type="entry name" value="ABC_TRANSPORTER_2"/>
    <property type="match status" value="1"/>
</dbReference>
<accession>A0A6J4R2D3</accession>
<dbReference type="GO" id="GO:0046677">
    <property type="term" value="P:response to antibiotic"/>
    <property type="evidence" value="ECO:0007669"/>
    <property type="project" value="UniProtKB-KW"/>
</dbReference>
<keyword evidence="2" id="KW-0813">Transport</keyword>
<dbReference type="InterPro" id="IPR003593">
    <property type="entry name" value="AAA+_ATPase"/>
</dbReference>
<dbReference type="PANTHER" id="PTHR42711">
    <property type="entry name" value="ABC TRANSPORTER ATP-BINDING PROTEIN"/>
    <property type="match status" value="1"/>
</dbReference>
<dbReference type="PROSITE" id="PS00211">
    <property type="entry name" value="ABC_TRANSPORTER_1"/>
    <property type="match status" value="1"/>
</dbReference>
<comment type="subcellular location">
    <subcellularLocation>
        <location evidence="1">Cell membrane</location>
        <topology evidence="1">Peripheral membrane protein</topology>
    </subcellularLocation>
</comment>
<gene>
    <name evidence="7" type="ORF">AVDCRST_MAG14-2382</name>
</gene>
<keyword evidence="3" id="KW-0547">Nucleotide-binding</keyword>